<dbReference type="Gene3D" id="1.20.1250.20">
    <property type="entry name" value="MFS general substrate transporter like domains"/>
    <property type="match status" value="2"/>
</dbReference>
<keyword evidence="3" id="KW-1003">Cell membrane</keyword>
<evidence type="ECO:0000256" key="6">
    <source>
        <dbReference type="ARBA" id="ARBA00023136"/>
    </source>
</evidence>
<dbReference type="GO" id="GO:0022857">
    <property type="term" value="F:transmembrane transporter activity"/>
    <property type="evidence" value="ECO:0007669"/>
    <property type="project" value="InterPro"/>
</dbReference>
<organism evidence="9 10">
    <name type="scientific">Hansschlegelia plantiphila</name>
    <dbReference type="NCBI Taxonomy" id="374655"/>
    <lineage>
        <taxon>Bacteria</taxon>
        <taxon>Pseudomonadati</taxon>
        <taxon>Pseudomonadota</taxon>
        <taxon>Alphaproteobacteria</taxon>
        <taxon>Hyphomicrobiales</taxon>
        <taxon>Methylopilaceae</taxon>
        <taxon>Hansschlegelia</taxon>
    </lineage>
</organism>
<evidence type="ECO:0000313" key="9">
    <source>
        <dbReference type="EMBL" id="GLK68202.1"/>
    </source>
</evidence>
<evidence type="ECO:0000256" key="7">
    <source>
        <dbReference type="SAM" id="Phobius"/>
    </source>
</evidence>
<dbReference type="InterPro" id="IPR020846">
    <property type="entry name" value="MFS_dom"/>
</dbReference>
<comment type="subcellular location">
    <subcellularLocation>
        <location evidence="1">Cell membrane</location>
        <topology evidence="1">Multi-pass membrane protein</topology>
    </subcellularLocation>
</comment>
<evidence type="ECO:0000259" key="8">
    <source>
        <dbReference type="PROSITE" id="PS50850"/>
    </source>
</evidence>
<keyword evidence="4 7" id="KW-0812">Transmembrane</keyword>
<feature type="transmembrane region" description="Helical" evidence="7">
    <location>
        <begin position="355"/>
        <end position="374"/>
    </location>
</feature>
<dbReference type="FunFam" id="1.20.1720.10:FF:000004">
    <property type="entry name" value="EmrB/QacA family drug resistance transporter"/>
    <property type="match status" value="1"/>
</dbReference>
<feature type="transmembrane region" description="Helical" evidence="7">
    <location>
        <begin position="380"/>
        <end position="399"/>
    </location>
</feature>
<feature type="transmembrane region" description="Helical" evidence="7">
    <location>
        <begin position="101"/>
        <end position="120"/>
    </location>
</feature>
<evidence type="ECO:0000256" key="5">
    <source>
        <dbReference type="ARBA" id="ARBA00022989"/>
    </source>
</evidence>
<gene>
    <name evidence="9" type="ORF">GCM10008179_18400</name>
</gene>
<evidence type="ECO:0000256" key="3">
    <source>
        <dbReference type="ARBA" id="ARBA00022475"/>
    </source>
</evidence>
<dbReference type="Proteomes" id="UP001143372">
    <property type="component" value="Unassembled WGS sequence"/>
</dbReference>
<comment type="caution">
    <text evidence="9">The sequence shown here is derived from an EMBL/GenBank/DDBJ whole genome shotgun (WGS) entry which is preliminary data.</text>
</comment>
<dbReference type="SUPFAM" id="SSF103473">
    <property type="entry name" value="MFS general substrate transporter"/>
    <property type="match status" value="1"/>
</dbReference>
<dbReference type="InterPro" id="IPR036259">
    <property type="entry name" value="MFS_trans_sf"/>
</dbReference>
<feature type="transmembrane region" description="Helical" evidence="7">
    <location>
        <begin position="187"/>
        <end position="209"/>
    </location>
</feature>
<feature type="transmembrane region" description="Helical" evidence="7">
    <location>
        <begin position="159"/>
        <end position="181"/>
    </location>
</feature>
<feature type="transmembrane region" description="Helical" evidence="7">
    <location>
        <begin position="327"/>
        <end position="348"/>
    </location>
</feature>
<keyword evidence="10" id="KW-1185">Reference proteome</keyword>
<proteinExistence type="predicted"/>
<dbReference type="GO" id="GO:0005886">
    <property type="term" value="C:plasma membrane"/>
    <property type="evidence" value="ECO:0007669"/>
    <property type="project" value="UniProtKB-SubCell"/>
</dbReference>
<dbReference type="PANTHER" id="PTHR23501:SF197">
    <property type="entry name" value="COMD"/>
    <property type="match status" value="1"/>
</dbReference>
<dbReference type="Pfam" id="PF07690">
    <property type="entry name" value="MFS_1"/>
    <property type="match status" value="2"/>
</dbReference>
<name>A0A9W6MVV7_9HYPH</name>
<feature type="transmembrane region" description="Helical" evidence="7">
    <location>
        <begin position="254"/>
        <end position="272"/>
    </location>
</feature>
<dbReference type="PANTHER" id="PTHR23501">
    <property type="entry name" value="MAJOR FACILITATOR SUPERFAMILY"/>
    <property type="match status" value="1"/>
</dbReference>
<feature type="transmembrane region" description="Helical" evidence="7">
    <location>
        <begin position="36"/>
        <end position="58"/>
    </location>
</feature>
<dbReference type="AlphaFoldDB" id="A0A9W6MVV7"/>
<dbReference type="EMBL" id="BSFI01000007">
    <property type="protein sequence ID" value="GLK68202.1"/>
    <property type="molecule type" value="Genomic_DNA"/>
</dbReference>
<dbReference type="PROSITE" id="PS50850">
    <property type="entry name" value="MFS"/>
    <property type="match status" value="1"/>
</dbReference>
<keyword evidence="5 7" id="KW-1133">Transmembrane helix</keyword>
<evidence type="ECO:0000256" key="1">
    <source>
        <dbReference type="ARBA" id="ARBA00004651"/>
    </source>
</evidence>
<feature type="transmembrane region" description="Helical" evidence="7">
    <location>
        <begin position="221"/>
        <end position="242"/>
    </location>
</feature>
<feature type="transmembrane region" description="Helical" evidence="7">
    <location>
        <begin position="70"/>
        <end position="89"/>
    </location>
</feature>
<feature type="transmembrane region" description="Helical" evidence="7">
    <location>
        <begin position="126"/>
        <end position="147"/>
    </location>
</feature>
<feature type="domain" description="Major facilitator superfamily (MFS) profile" evidence="8">
    <location>
        <begin position="36"/>
        <end position="480"/>
    </location>
</feature>
<sequence length="493" mass="50117">MDGLRSTAGSDVAASVMGGPVTQMAPALDEARKRQIIVGVLTAMLLAALDQTIVAPAMTTIGRSLGHFEHLPWVISAYLITATAVTPLYGKLADIHGRRSVIFVSVSIFIAASVLCALAPNLWTLIGARALQGLGGGGLIALAQTVMGDLVPPKQRGRYAAQISAVWAAASVAGPVVGGVFAEHLHWSLVFWINVPLGAAALAMMYGPLKDLPFVPRHHRLDALGAGLVVIGTSLAMLALSLGRMSGHWGSPTVLGLALVAVVAIVLFVWRLNAFDAPLIPMQVLRDPVVLRGTLAVSLGMGGFVGLTTIVPIFLQLQSGLGPDAAALGLIVMAAGSVVGALVVGRAIPKLGRYLLPAIGGLALACLALGGLAATVTAPFLPLTGFLLFLYGLGLGPIFPTATVSVQNAVARYDLGAATGLLAFMRSLGAAFGVAILGAIVLGAGKGGAAIDPSSFRLAFLAALAATGGAFVLFAGMPARPLRDGPEPVSAES</sequence>
<feature type="transmembrane region" description="Helical" evidence="7">
    <location>
        <begin position="293"/>
        <end position="315"/>
    </location>
</feature>
<dbReference type="InterPro" id="IPR011701">
    <property type="entry name" value="MFS"/>
</dbReference>
<feature type="transmembrane region" description="Helical" evidence="7">
    <location>
        <begin position="420"/>
        <end position="444"/>
    </location>
</feature>
<accession>A0A9W6MVV7</accession>
<evidence type="ECO:0000256" key="2">
    <source>
        <dbReference type="ARBA" id="ARBA00022448"/>
    </source>
</evidence>
<keyword evidence="2" id="KW-0813">Transport</keyword>
<protein>
    <submittedName>
        <fullName evidence="9">MFS transporter</fullName>
    </submittedName>
</protein>
<evidence type="ECO:0000313" key="10">
    <source>
        <dbReference type="Proteomes" id="UP001143372"/>
    </source>
</evidence>
<keyword evidence="6 7" id="KW-0472">Membrane</keyword>
<reference evidence="9" key="2">
    <citation type="submission" date="2023-01" db="EMBL/GenBank/DDBJ databases">
        <authorList>
            <person name="Sun Q."/>
            <person name="Evtushenko L."/>
        </authorList>
    </citation>
    <scope>NUCLEOTIDE SEQUENCE</scope>
    <source>
        <strain evidence="9">VKM B-2347</strain>
    </source>
</reference>
<evidence type="ECO:0000256" key="4">
    <source>
        <dbReference type="ARBA" id="ARBA00022692"/>
    </source>
</evidence>
<reference evidence="9" key="1">
    <citation type="journal article" date="2014" name="Int. J. Syst. Evol. Microbiol.">
        <title>Complete genome sequence of Corynebacterium casei LMG S-19264T (=DSM 44701T), isolated from a smear-ripened cheese.</title>
        <authorList>
            <consortium name="US DOE Joint Genome Institute (JGI-PGF)"/>
            <person name="Walter F."/>
            <person name="Albersmeier A."/>
            <person name="Kalinowski J."/>
            <person name="Ruckert C."/>
        </authorList>
    </citation>
    <scope>NUCLEOTIDE SEQUENCE</scope>
    <source>
        <strain evidence="9">VKM B-2347</strain>
    </source>
</reference>
<feature type="transmembrane region" description="Helical" evidence="7">
    <location>
        <begin position="456"/>
        <end position="475"/>
    </location>
</feature>